<evidence type="ECO:0000313" key="1">
    <source>
        <dbReference type="EMBL" id="AOG60516.1"/>
    </source>
</evidence>
<accession>A0A1B3SKR8</accession>
<dbReference type="STRING" id="216938.SHELI_v1c05650"/>
<dbReference type="OrthoDB" id="389317at2"/>
<dbReference type="PATRIC" id="fig|216938.3.peg.577"/>
<dbReference type="Proteomes" id="UP000094378">
    <property type="component" value="Chromosome"/>
</dbReference>
<gene>
    <name evidence="1" type="ORF">SHELI_v1c05650</name>
</gene>
<dbReference type="KEGG" id="shj:SHELI_v1c05650"/>
<dbReference type="EMBL" id="CP017015">
    <property type="protein sequence ID" value="AOG60516.1"/>
    <property type="molecule type" value="Genomic_DNA"/>
</dbReference>
<dbReference type="AlphaFoldDB" id="A0A1B3SKR8"/>
<name>A0A1B3SKR8_9MOLU</name>
<dbReference type="RefSeq" id="WP_069116519.1">
    <property type="nucleotide sequence ID" value="NZ_CP017015.1"/>
</dbReference>
<sequence>MQQIKDKNYFLEKLSKDREINKLLENESKKNVENFWENLKEIRRILHIKEKTDKKILEEYNKKIIIPTGSEETLIRELNQFNKVMYDDWPEHYTLDISTPDGQEPFIVKKIIDPNKKNKFKKVDLPKNILGLSNPYVQESSLDLEKTKEAMGEDKKIFDKYFESSENINDKEKDELEAIKKINIALDNIEKILTIEKDGKDLELNKKIKNNSKIEMVDELANKNIVSANYNVDSAIKNLDNSTLMGELFNINLESINNNDLANILFEIYKSHNNIKKFTKFFNITENDFIQIYGLEFMNYISKNKDDINDEVKSILTNNITSNIINNSINYNFLNSEIQNEVMMFYKKNNIDFVEDKINKMINLLTESYDDFKQKVDITKINVKKIHELFLSIKDDERSFLLLDHANKNLKMSFKNLTVAKSNLENLKEVSKVFNNKDVLEIFLIKVFNNIDVANINLKTAYNNLNIIGSSFCEYKNENGILINFIPNEEAKKILSEDVLLSKDNFWNKSILDNRDLNDLLNKTNSTDNLKKLDNQIEKKLEHTKILNDNEDIIVSNENEKYKELSKVKYQLDEGNYGKLNLTRTMSITCAKYMNRLSNLKKSIEKSYGSEIFKKITDLIAQENYLYRNLDSNKKIQELKNKKIKLKRSRINKQKVKSFFGIKTRGKVSWKLD</sequence>
<protein>
    <submittedName>
        <fullName evidence="1">Uncharacterized protein</fullName>
    </submittedName>
</protein>
<organism evidence="1 2">
    <name type="scientific">Spiroplasma helicoides</name>
    <dbReference type="NCBI Taxonomy" id="216938"/>
    <lineage>
        <taxon>Bacteria</taxon>
        <taxon>Bacillati</taxon>
        <taxon>Mycoplasmatota</taxon>
        <taxon>Mollicutes</taxon>
        <taxon>Entomoplasmatales</taxon>
        <taxon>Spiroplasmataceae</taxon>
        <taxon>Spiroplasma</taxon>
    </lineage>
</organism>
<proteinExistence type="predicted"/>
<keyword evidence="2" id="KW-1185">Reference proteome</keyword>
<evidence type="ECO:0000313" key="2">
    <source>
        <dbReference type="Proteomes" id="UP000094378"/>
    </source>
</evidence>
<reference evidence="1 2" key="1">
    <citation type="submission" date="2016-08" db="EMBL/GenBank/DDBJ databases">
        <title>Complete genome sequence of Spiroplasma helicoides TABS-2 (DSM 22551).</title>
        <authorList>
            <person name="Shen W.-Y."/>
            <person name="Lo W.-S."/>
            <person name="Lai Y.-C."/>
            <person name="Kuo C.-H."/>
        </authorList>
    </citation>
    <scope>NUCLEOTIDE SEQUENCE [LARGE SCALE GENOMIC DNA]</scope>
    <source>
        <strain evidence="1 2">TABS-2</strain>
    </source>
</reference>